<organism evidence="1 2">
    <name type="scientific">Colocasia esculenta</name>
    <name type="common">Wild taro</name>
    <name type="synonym">Arum esculentum</name>
    <dbReference type="NCBI Taxonomy" id="4460"/>
    <lineage>
        <taxon>Eukaryota</taxon>
        <taxon>Viridiplantae</taxon>
        <taxon>Streptophyta</taxon>
        <taxon>Embryophyta</taxon>
        <taxon>Tracheophyta</taxon>
        <taxon>Spermatophyta</taxon>
        <taxon>Magnoliopsida</taxon>
        <taxon>Liliopsida</taxon>
        <taxon>Araceae</taxon>
        <taxon>Aroideae</taxon>
        <taxon>Colocasieae</taxon>
        <taxon>Colocasia</taxon>
    </lineage>
</organism>
<reference evidence="1" key="1">
    <citation type="submission" date="2017-07" db="EMBL/GenBank/DDBJ databases">
        <title>Taro Niue Genome Assembly and Annotation.</title>
        <authorList>
            <person name="Atibalentja N."/>
            <person name="Keating K."/>
            <person name="Fields C.J."/>
        </authorList>
    </citation>
    <scope>NUCLEOTIDE SEQUENCE</scope>
    <source>
        <strain evidence="1">Niue_2</strain>
        <tissue evidence="1">Leaf</tissue>
    </source>
</reference>
<name>A0A843VNY8_COLES</name>
<sequence>MSLGTLLTGDAVYYGPVSSAYHGGCCCEVLPTREGMSFKKKPNRDYQSPTSSNSRINLYVQSLNKAVNLSY</sequence>
<evidence type="ECO:0000313" key="2">
    <source>
        <dbReference type="Proteomes" id="UP000652761"/>
    </source>
</evidence>
<gene>
    <name evidence="1" type="ORF">Taro_028718</name>
</gene>
<protein>
    <submittedName>
        <fullName evidence="1">Uncharacterized protein</fullName>
    </submittedName>
</protein>
<dbReference type="AlphaFoldDB" id="A0A843VNY8"/>
<evidence type="ECO:0000313" key="1">
    <source>
        <dbReference type="EMBL" id="MQL96047.1"/>
    </source>
</evidence>
<accession>A0A843VNY8</accession>
<keyword evidence="2" id="KW-1185">Reference proteome</keyword>
<comment type="caution">
    <text evidence="1">The sequence shown here is derived from an EMBL/GenBank/DDBJ whole genome shotgun (WGS) entry which is preliminary data.</text>
</comment>
<dbReference type="Proteomes" id="UP000652761">
    <property type="component" value="Unassembled WGS sequence"/>
</dbReference>
<proteinExistence type="predicted"/>
<dbReference type="EMBL" id="NMUH01001870">
    <property type="protein sequence ID" value="MQL96047.1"/>
    <property type="molecule type" value="Genomic_DNA"/>
</dbReference>